<evidence type="ECO:0000313" key="2">
    <source>
        <dbReference type="EMBL" id="CAI9178429.1"/>
    </source>
</evidence>
<accession>A0ABN8ZXH0</accession>
<feature type="region of interest" description="Disordered" evidence="1">
    <location>
        <begin position="68"/>
        <end position="88"/>
    </location>
</feature>
<name>A0ABN8ZXH0_RANTA</name>
<gene>
    <name evidence="2" type="ORF">MRATA1EN1_LOCUS27391</name>
</gene>
<reference evidence="2" key="1">
    <citation type="submission" date="2023-04" db="EMBL/GenBank/DDBJ databases">
        <authorList>
            <consortium name="ELIXIR-Norway"/>
        </authorList>
    </citation>
    <scope>NUCLEOTIDE SEQUENCE [LARGE SCALE GENOMIC DNA]</scope>
</reference>
<proteinExistence type="predicted"/>
<dbReference type="EMBL" id="OX459944">
    <property type="protein sequence ID" value="CAI9178429.1"/>
    <property type="molecule type" value="Genomic_DNA"/>
</dbReference>
<organism evidence="2 3">
    <name type="scientific">Rangifer tarandus platyrhynchus</name>
    <name type="common">Svalbard reindeer</name>
    <dbReference type="NCBI Taxonomy" id="3082113"/>
    <lineage>
        <taxon>Eukaryota</taxon>
        <taxon>Metazoa</taxon>
        <taxon>Chordata</taxon>
        <taxon>Craniata</taxon>
        <taxon>Vertebrata</taxon>
        <taxon>Euteleostomi</taxon>
        <taxon>Mammalia</taxon>
        <taxon>Eutheria</taxon>
        <taxon>Laurasiatheria</taxon>
        <taxon>Artiodactyla</taxon>
        <taxon>Ruminantia</taxon>
        <taxon>Pecora</taxon>
        <taxon>Cervidae</taxon>
        <taxon>Odocoileinae</taxon>
        <taxon>Rangifer</taxon>
    </lineage>
</organism>
<feature type="compositionally biased region" description="Pro residues" evidence="1">
    <location>
        <begin position="75"/>
        <end position="88"/>
    </location>
</feature>
<sequence>MRSSDPQGRTAMLIIEQAAKCRSLLLVLQTRVPLLKGCAGSTQGCRLKDQAQLRDSRWWRPVEYKRSNTSDIPARTPPPLYWQPQQPCPQPVCQGDTVL</sequence>
<dbReference type="Proteomes" id="UP001176941">
    <property type="component" value="Chromosome 8"/>
</dbReference>
<protein>
    <submittedName>
        <fullName evidence="2">Uncharacterized protein</fullName>
    </submittedName>
</protein>
<evidence type="ECO:0000313" key="3">
    <source>
        <dbReference type="Proteomes" id="UP001176941"/>
    </source>
</evidence>
<keyword evidence="3" id="KW-1185">Reference proteome</keyword>
<evidence type="ECO:0000256" key="1">
    <source>
        <dbReference type="SAM" id="MobiDB-lite"/>
    </source>
</evidence>